<feature type="transmembrane region" description="Helical" evidence="1">
    <location>
        <begin position="80"/>
        <end position="101"/>
    </location>
</feature>
<protein>
    <submittedName>
        <fullName evidence="2">Uncharacterized protein</fullName>
    </submittedName>
</protein>
<name>A0ABR2L5S1_9EUKA</name>
<comment type="caution">
    <text evidence="2">The sequence shown here is derived from an EMBL/GenBank/DDBJ whole genome shotgun (WGS) entry which is preliminary data.</text>
</comment>
<sequence>MFIFLALFAAVKADDGLCYQGETNCLKCVDTDGCGFCRTDKLCYKAKFLKTNCTSGDSSTTRDRKCVAELGGDANPVVRYIVGTVFIIVAILVDLSCRFLYKKPKAQAFLKQIVTIE</sequence>
<keyword evidence="3" id="KW-1185">Reference proteome</keyword>
<keyword evidence="1" id="KW-0472">Membrane</keyword>
<dbReference type="Proteomes" id="UP001470230">
    <property type="component" value="Unassembled WGS sequence"/>
</dbReference>
<organism evidence="2 3">
    <name type="scientific">Tritrichomonas musculus</name>
    <dbReference type="NCBI Taxonomy" id="1915356"/>
    <lineage>
        <taxon>Eukaryota</taxon>
        <taxon>Metamonada</taxon>
        <taxon>Parabasalia</taxon>
        <taxon>Tritrichomonadida</taxon>
        <taxon>Tritrichomonadidae</taxon>
        <taxon>Tritrichomonas</taxon>
    </lineage>
</organism>
<gene>
    <name evidence="2" type="ORF">M9Y10_000998</name>
</gene>
<evidence type="ECO:0000313" key="3">
    <source>
        <dbReference type="Proteomes" id="UP001470230"/>
    </source>
</evidence>
<proteinExistence type="predicted"/>
<evidence type="ECO:0000256" key="1">
    <source>
        <dbReference type="SAM" id="Phobius"/>
    </source>
</evidence>
<accession>A0ABR2L5S1</accession>
<evidence type="ECO:0000313" key="2">
    <source>
        <dbReference type="EMBL" id="KAK8898706.1"/>
    </source>
</evidence>
<keyword evidence="1" id="KW-0812">Transmembrane</keyword>
<keyword evidence="1" id="KW-1133">Transmembrane helix</keyword>
<dbReference type="EMBL" id="JAPFFF010000001">
    <property type="protein sequence ID" value="KAK8898706.1"/>
    <property type="molecule type" value="Genomic_DNA"/>
</dbReference>
<reference evidence="2 3" key="1">
    <citation type="submission" date="2024-04" db="EMBL/GenBank/DDBJ databases">
        <title>Tritrichomonas musculus Genome.</title>
        <authorList>
            <person name="Alves-Ferreira E."/>
            <person name="Grigg M."/>
            <person name="Lorenzi H."/>
            <person name="Galac M."/>
        </authorList>
    </citation>
    <scope>NUCLEOTIDE SEQUENCE [LARGE SCALE GENOMIC DNA]</scope>
    <source>
        <strain evidence="2 3">EAF2021</strain>
    </source>
</reference>